<sequence length="396" mass="43484">MWRPLRRVGGAACLVAGVSAATLASRSSPTLAAPVDPPPMPMRVLGNTGLQVSVLSYGFWATFGAKGDLKNQEGVEMAKQCLSVARDAGINLIDNAEAYGTPNGEAERIMGEALRQLTLEDPEKWRRSELVITTKIFWGGPGVNERGLSVKHLREGLDASLKRLQLEYVDLVFCHRPDPMTPTATIVRGMSALVREGKATAWGTSEWSAQQQTEAICYANAHGLEPPQFEQPQYHMFHRERFETEYAPMYKQPYNLGTTIWSPLASGLLTGKYIHETPADSRGAASGYTWVGQKAEAWRKDGTMAKVERLKAYAEGTLGCTMSQLAIAWCLKNENVTTCLLGATKPHQLIETLGAVEVARKLTDEDMKAIEAILDNKPAPYQGYGFPAWVRGINKL</sequence>
<evidence type="ECO:0000256" key="2">
    <source>
        <dbReference type="ARBA" id="ARBA00022857"/>
    </source>
</evidence>
<keyword evidence="3" id="KW-0560">Oxidoreductase</keyword>
<evidence type="ECO:0000256" key="4">
    <source>
        <dbReference type="SAM" id="SignalP"/>
    </source>
</evidence>
<protein>
    <recommendedName>
        <fullName evidence="5">NADP-dependent oxidoreductase domain-containing protein</fullName>
    </recommendedName>
</protein>
<dbReference type="AlphaFoldDB" id="A0AB34J3Y8"/>
<dbReference type="InterPro" id="IPR005399">
    <property type="entry name" value="K_chnl_volt-dep_bsu_KCNAB-rel"/>
</dbReference>
<feature type="domain" description="NADP-dependent oxidoreductase" evidence="5">
    <location>
        <begin position="55"/>
        <end position="374"/>
    </location>
</feature>
<dbReference type="InterPro" id="IPR023210">
    <property type="entry name" value="NADP_OxRdtase_dom"/>
</dbReference>
<keyword evidence="2" id="KW-0521">NADP</keyword>
<dbReference type="Pfam" id="PF00248">
    <property type="entry name" value="Aldo_ket_red"/>
    <property type="match status" value="1"/>
</dbReference>
<evidence type="ECO:0000313" key="7">
    <source>
        <dbReference type="Proteomes" id="UP001515480"/>
    </source>
</evidence>
<proteinExistence type="inferred from homology"/>
<keyword evidence="4" id="KW-0732">Signal</keyword>
<organism evidence="6 7">
    <name type="scientific">Prymnesium parvum</name>
    <name type="common">Toxic golden alga</name>
    <dbReference type="NCBI Taxonomy" id="97485"/>
    <lineage>
        <taxon>Eukaryota</taxon>
        <taxon>Haptista</taxon>
        <taxon>Haptophyta</taxon>
        <taxon>Prymnesiophyceae</taxon>
        <taxon>Prymnesiales</taxon>
        <taxon>Prymnesiaceae</taxon>
        <taxon>Prymnesium</taxon>
    </lineage>
</organism>
<dbReference type="GO" id="GO:0016491">
    <property type="term" value="F:oxidoreductase activity"/>
    <property type="evidence" value="ECO:0007669"/>
    <property type="project" value="UniProtKB-KW"/>
</dbReference>
<accession>A0AB34J3Y8</accession>
<comment type="similarity">
    <text evidence="1">Belongs to the shaker potassium channel beta subunit family.</text>
</comment>
<gene>
    <name evidence="6" type="ORF">AB1Y20_005318</name>
</gene>
<name>A0AB34J3Y8_PRYPA</name>
<keyword evidence="7" id="KW-1185">Reference proteome</keyword>
<dbReference type="PANTHER" id="PTHR43150:SF2">
    <property type="entry name" value="HYPERKINETIC, ISOFORM M"/>
    <property type="match status" value="1"/>
</dbReference>
<dbReference type="InterPro" id="IPR036812">
    <property type="entry name" value="NAD(P)_OxRdtase_dom_sf"/>
</dbReference>
<evidence type="ECO:0000259" key="5">
    <source>
        <dbReference type="Pfam" id="PF00248"/>
    </source>
</evidence>
<feature type="chain" id="PRO_5044341601" description="NADP-dependent oxidoreductase domain-containing protein" evidence="4">
    <location>
        <begin position="21"/>
        <end position="396"/>
    </location>
</feature>
<dbReference type="PRINTS" id="PR01577">
    <property type="entry name" value="KCNABCHANNEL"/>
</dbReference>
<dbReference type="PANTHER" id="PTHR43150">
    <property type="entry name" value="HYPERKINETIC, ISOFORM M"/>
    <property type="match status" value="1"/>
</dbReference>
<comment type="caution">
    <text evidence="6">The sequence shown here is derived from an EMBL/GenBank/DDBJ whole genome shotgun (WGS) entry which is preliminary data.</text>
</comment>
<dbReference type="Gene3D" id="3.20.20.100">
    <property type="entry name" value="NADP-dependent oxidoreductase domain"/>
    <property type="match status" value="1"/>
</dbReference>
<evidence type="ECO:0000256" key="1">
    <source>
        <dbReference type="ARBA" id="ARBA00006515"/>
    </source>
</evidence>
<evidence type="ECO:0000313" key="6">
    <source>
        <dbReference type="EMBL" id="KAL1512044.1"/>
    </source>
</evidence>
<feature type="signal peptide" evidence="4">
    <location>
        <begin position="1"/>
        <end position="20"/>
    </location>
</feature>
<dbReference type="SUPFAM" id="SSF51430">
    <property type="entry name" value="NAD(P)-linked oxidoreductase"/>
    <property type="match status" value="1"/>
</dbReference>
<reference evidence="6 7" key="1">
    <citation type="journal article" date="2024" name="Science">
        <title>Giant polyketide synthase enzymes in the biosynthesis of giant marine polyether toxins.</title>
        <authorList>
            <person name="Fallon T.R."/>
            <person name="Shende V.V."/>
            <person name="Wierzbicki I.H."/>
            <person name="Pendleton A.L."/>
            <person name="Watervoot N.F."/>
            <person name="Auber R.P."/>
            <person name="Gonzalez D.J."/>
            <person name="Wisecaver J.H."/>
            <person name="Moore B.S."/>
        </authorList>
    </citation>
    <scope>NUCLEOTIDE SEQUENCE [LARGE SCALE GENOMIC DNA]</scope>
    <source>
        <strain evidence="6 7">12B1</strain>
    </source>
</reference>
<dbReference type="EMBL" id="JBGBPQ010000013">
    <property type="protein sequence ID" value="KAL1512044.1"/>
    <property type="molecule type" value="Genomic_DNA"/>
</dbReference>
<evidence type="ECO:0000256" key="3">
    <source>
        <dbReference type="ARBA" id="ARBA00023002"/>
    </source>
</evidence>
<dbReference type="Proteomes" id="UP001515480">
    <property type="component" value="Unassembled WGS sequence"/>
</dbReference>